<dbReference type="PROSITE" id="PS51257">
    <property type="entry name" value="PROKAR_LIPOPROTEIN"/>
    <property type="match status" value="1"/>
</dbReference>
<dbReference type="InterPro" id="IPR006179">
    <property type="entry name" value="5_nucleotidase/apyrase"/>
</dbReference>
<dbReference type="Proteomes" id="UP001153642">
    <property type="component" value="Unassembled WGS sequence"/>
</dbReference>
<organism evidence="2 3">
    <name type="scientific">Galbibacter pacificus</name>
    <dbReference type="NCBI Taxonomy" id="2996052"/>
    <lineage>
        <taxon>Bacteria</taxon>
        <taxon>Pseudomonadati</taxon>
        <taxon>Bacteroidota</taxon>
        <taxon>Flavobacteriia</taxon>
        <taxon>Flavobacteriales</taxon>
        <taxon>Flavobacteriaceae</taxon>
        <taxon>Galbibacter</taxon>
    </lineage>
</organism>
<evidence type="ECO:0000259" key="1">
    <source>
        <dbReference type="Pfam" id="PF02872"/>
    </source>
</evidence>
<dbReference type="PRINTS" id="PR01607">
    <property type="entry name" value="APYRASEFAMLY"/>
</dbReference>
<sequence length="254" mass="28536">MRNNSKHFVIFITIVSFISCNNSSDRLSSISGKEINITDSIKGVDSLKKFIAPYREHIEEVLDAPLAYNPTYLNKNDGKLNSSIGNLMADVAYAESNPIFNKRTGKNIDFVLLNHGGIRAVMSKGNVSRRTAYEIMPFENQIWILELSADKIKELVAYLAKNKTAHPISKQAQLVLNANGTVKSFTVNGKPILESETYFVATSDFLANGGDHMDFFKDPISKTDINYLLRNELIDYFEKIDTIKAGIDNRFIKL</sequence>
<feature type="domain" description="5'-Nucleotidase C-terminal" evidence="1">
    <location>
        <begin position="79"/>
        <end position="217"/>
    </location>
</feature>
<dbReference type="Pfam" id="PF02872">
    <property type="entry name" value="5_nucleotid_C"/>
    <property type="match status" value="1"/>
</dbReference>
<reference evidence="2" key="1">
    <citation type="submission" date="2022-11" db="EMBL/GenBank/DDBJ databases">
        <title>High-quality draft genome sequence of Galbibacter sp. strain CMA-7.</title>
        <authorList>
            <person name="Wei L."/>
            <person name="Dong C."/>
            <person name="Shao Z."/>
        </authorList>
    </citation>
    <scope>NUCLEOTIDE SEQUENCE</scope>
    <source>
        <strain evidence="2">CMA-7</strain>
    </source>
</reference>
<comment type="caution">
    <text evidence="2">The sequence shown here is derived from an EMBL/GenBank/DDBJ whole genome shotgun (WGS) entry which is preliminary data.</text>
</comment>
<evidence type="ECO:0000313" key="3">
    <source>
        <dbReference type="Proteomes" id="UP001153642"/>
    </source>
</evidence>
<protein>
    <submittedName>
        <fullName evidence="2">5'-nucleotidase</fullName>
    </submittedName>
</protein>
<dbReference type="Gene3D" id="3.90.780.10">
    <property type="entry name" value="5'-Nucleotidase, C-terminal domain"/>
    <property type="match status" value="1"/>
</dbReference>
<accession>A0ABT6FRG1</accession>
<dbReference type="SUPFAM" id="SSF55816">
    <property type="entry name" value="5'-nucleotidase (syn. UDP-sugar hydrolase), C-terminal domain"/>
    <property type="match status" value="1"/>
</dbReference>
<dbReference type="PANTHER" id="PTHR11575">
    <property type="entry name" value="5'-NUCLEOTIDASE-RELATED"/>
    <property type="match status" value="1"/>
</dbReference>
<dbReference type="InterPro" id="IPR008334">
    <property type="entry name" value="5'-Nucleotdase_C"/>
</dbReference>
<keyword evidence="3" id="KW-1185">Reference proteome</keyword>
<dbReference type="PANTHER" id="PTHR11575:SF24">
    <property type="entry name" value="5'-NUCLEOTIDASE"/>
    <property type="match status" value="1"/>
</dbReference>
<proteinExistence type="predicted"/>
<name>A0ABT6FRG1_9FLAO</name>
<gene>
    <name evidence="2" type="ORF">OSR52_08190</name>
</gene>
<evidence type="ECO:0000313" key="2">
    <source>
        <dbReference type="EMBL" id="MDG3585848.1"/>
    </source>
</evidence>
<dbReference type="RefSeq" id="WP_277898900.1">
    <property type="nucleotide sequence ID" value="NZ_JAPMUA010000002.1"/>
</dbReference>
<dbReference type="InterPro" id="IPR036907">
    <property type="entry name" value="5'-Nucleotdase_C_sf"/>
</dbReference>
<dbReference type="EMBL" id="JAPMUA010000002">
    <property type="protein sequence ID" value="MDG3585848.1"/>
    <property type="molecule type" value="Genomic_DNA"/>
</dbReference>